<accession>A0A679JG37</accession>
<reference evidence="7" key="1">
    <citation type="submission" date="2019-12" db="EMBL/GenBank/DDBJ databases">
        <authorList>
            <person name="Cremers G."/>
        </authorList>
    </citation>
    <scope>NUCLEOTIDE SEQUENCE</scope>
    <source>
        <strain evidence="7">Vvax</strain>
    </source>
</reference>
<organism evidence="7">
    <name type="scientific">Variovorax paradoxus</name>
    <dbReference type="NCBI Taxonomy" id="34073"/>
    <lineage>
        <taxon>Bacteria</taxon>
        <taxon>Pseudomonadati</taxon>
        <taxon>Pseudomonadota</taxon>
        <taxon>Betaproteobacteria</taxon>
        <taxon>Burkholderiales</taxon>
        <taxon>Comamonadaceae</taxon>
        <taxon>Variovorax</taxon>
    </lineage>
</organism>
<evidence type="ECO:0000256" key="1">
    <source>
        <dbReference type="ARBA" id="ARBA00001933"/>
    </source>
</evidence>
<gene>
    <name evidence="7" type="ORF">VVAX_06800</name>
</gene>
<evidence type="ECO:0000313" key="7">
    <source>
        <dbReference type="EMBL" id="CAA2110568.1"/>
    </source>
</evidence>
<feature type="modified residue" description="N6-(pyridoxal phosphate)lysine" evidence="5">
    <location>
        <position position="243"/>
    </location>
</feature>
<dbReference type="GO" id="GO:0030170">
    <property type="term" value="F:pyridoxal phosphate binding"/>
    <property type="evidence" value="ECO:0007669"/>
    <property type="project" value="InterPro"/>
</dbReference>
<dbReference type="InterPro" id="IPR050477">
    <property type="entry name" value="GrpII_AminoAcid_Decarb"/>
</dbReference>
<sequence>MSARLPDHGIAWDELRREMKDAGRGDADWRGGRVPMFIHYAGEDVLDVAKQAYLMYFSENGLGPRAFGSLDKFEKDVVAMGLDLLHGGPEARGAMTTGGTESIFLAVKCARDRALALRPGAGRPRIVMPRSAHPAFDKAAHFLGLEPVRTPLGEDFRADLDAMRAALTSDTAMLVGSAPAFPHGVVDPIPQLAAMAREHGTWMHVDACVGGYFAPFARELGADIPDFDFAVPGVTSISADLHKYGYTAKGASTLFFADPASFALMGYAFDQWPRGQYFTYTLVGTRAGGAIAAAWAVMNYLGKDGYLRIARRVLDTRLAMQAGLDALGLPTLGRPELSIFAFGSPQRDMGAIGRGLGARGWTVGYVNDPPGIHHMLNLTHEPVVGQYLSDMAAVLQDPATQAGPSASPVPAQY</sequence>
<dbReference type="Gene3D" id="3.40.640.10">
    <property type="entry name" value="Type I PLP-dependent aspartate aminotransferase-like (Major domain)"/>
    <property type="match status" value="1"/>
</dbReference>
<dbReference type="InterPro" id="IPR002129">
    <property type="entry name" value="PyrdxlP-dep_de-COase"/>
</dbReference>
<dbReference type="Pfam" id="PF00282">
    <property type="entry name" value="Pyridoxal_deC"/>
    <property type="match status" value="1"/>
</dbReference>
<dbReference type="SUPFAM" id="SSF53383">
    <property type="entry name" value="PLP-dependent transferases"/>
    <property type="match status" value="1"/>
</dbReference>
<evidence type="ECO:0000256" key="2">
    <source>
        <dbReference type="ARBA" id="ARBA00022898"/>
    </source>
</evidence>
<dbReference type="InterPro" id="IPR015424">
    <property type="entry name" value="PyrdxlP-dep_Trfase"/>
</dbReference>
<evidence type="ECO:0000256" key="4">
    <source>
        <dbReference type="ARBA" id="ARBA00038302"/>
    </source>
</evidence>
<comment type="similarity">
    <text evidence="4">Belongs to the group II decarboxylase family. Sphingosine-1-phosphate lyase subfamily.</text>
</comment>
<dbReference type="GO" id="GO:0019752">
    <property type="term" value="P:carboxylic acid metabolic process"/>
    <property type="evidence" value="ECO:0007669"/>
    <property type="project" value="InterPro"/>
</dbReference>
<dbReference type="InterPro" id="IPR015421">
    <property type="entry name" value="PyrdxlP-dep_Trfase_major"/>
</dbReference>
<protein>
    <submittedName>
        <fullName evidence="7">Putative sphingosine-1-phosphate lyase</fullName>
        <ecNumber evidence="7">4.1.2.27</ecNumber>
    </submittedName>
</protein>
<name>A0A679JG37_VARPD</name>
<dbReference type="RefSeq" id="WP_339095189.1">
    <property type="nucleotide sequence ID" value="NZ_LR743508.1"/>
</dbReference>
<keyword evidence="3 6" id="KW-0456">Lyase</keyword>
<evidence type="ECO:0000256" key="5">
    <source>
        <dbReference type="PIRSR" id="PIRSR602129-50"/>
    </source>
</evidence>
<dbReference type="PANTHER" id="PTHR42735:SF6">
    <property type="entry name" value="SPHINGOSINE-1-PHOSPHATE LYASE 1"/>
    <property type="match status" value="1"/>
</dbReference>
<keyword evidence="2 5" id="KW-0663">Pyridoxal phosphate</keyword>
<evidence type="ECO:0000256" key="6">
    <source>
        <dbReference type="RuleBase" id="RU000382"/>
    </source>
</evidence>
<dbReference type="EMBL" id="LR743508">
    <property type="protein sequence ID" value="CAA2110568.1"/>
    <property type="molecule type" value="Genomic_DNA"/>
</dbReference>
<dbReference type="AlphaFoldDB" id="A0A679JG37"/>
<proteinExistence type="inferred from homology"/>
<dbReference type="Gene3D" id="3.90.1150.10">
    <property type="entry name" value="Aspartate Aminotransferase, domain 1"/>
    <property type="match status" value="1"/>
</dbReference>
<dbReference type="PANTHER" id="PTHR42735">
    <property type="match status" value="1"/>
</dbReference>
<comment type="cofactor">
    <cofactor evidence="1 5 6">
        <name>pyridoxal 5'-phosphate</name>
        <dbReference type="ChEBI" id="CHEBI:597326"/>
    </cofactor>
</comment>
<dbReference type="InterPro" id="IPR015422">
    <property type="entry name" value="PyrdxlP-dep_Trfase_small"/>
</dbReference>
<dbReference type="EC" id="4.1.2.27" evidence="7"/>
<dbReference type="GO" id="GO:0008117">
    <property type="term" value="F:sphinganine-1-phosphate aldolase activity"/>
    <property type="evidence" value="ECO:0007669"/>
    <property type="project" value="UniProtKB-EC"/>
</dbReference>
<evidence type="ECO:0000256" key="3">
    <source>
        <dbReference type="ARBA" id="ARBA00023239"/>
    </source>
</evidence>